<evidence type="ECO:0000313" key="1">
    <source>
        <dbReference type="EMBL" id="KGN57542.1"/>
    </source>
</evidence>
<accession>A0A0A0LAA6</accession>
<reference evidence="1 2" key="3">
    <citation type="journal article" date="2010" name="BMC Genomics">
        <title>Transcriptome sequencing and comparative analysis of cucumber flowers with different sex types.</title>
        <authorList>
            <person name="Guo S."/>
            <person name="Zheng Y."/>
            <person name="Joung J.G."/>
            <person name="Liu S."/>
            <person name="Zhang Z."/>
            <person name="Crasta O.R."/>
            <person name="Sobral B.W."/>
            <person name="Xu Y."/>
            <person name="Huang S."/>
            <person name="Fei Z."/>
        </authorList>
    </citation>
    <scope>NUCLEOTIDE SEQUENCE [LARGE SCALE GENOMIC DNA]</scope>
    <source>
        <strain evidence="2">cv. 9930</strain>
    </source>
</reference>
<reference evidence="1 2" key="4">
    <citation type="journal article" date="2011" name="BMC Genomics">
        <title>RNA-Seq improves annotation of protein-coding genes in the cucumber genome.</title>
        <authorList>
            <person name="Li Z."/>
            <person name="Zhang Z."/>
            <person name="Yan P."/>
            <person name="Huang S."/>
            <person name="Fei Z."/>
            <person name="Lin K."/>
        </authorList>
    </citation>
    <scope>NUCLEOTIDE SEQUENCE [LARGE SCALE GENOMIC DNA]</scope>
    <source>
        <strain evidence="2">cv. 9930</strain>
    </source>
</reference>
<keyword evidence="2" id="KW-1185">Reference proteome</keyword>
<reference evidence="1 2" key="1">
    <citation type="journal article" date="2009" name="Nat. Genet.">
        <title>The genome of the cucumber, Cucumis sativus L.</title>
        <authorList>
            <person name="Huang S."/>
            <person name="Li R."/>
            <person name="Zhang Z."/>
            <person name="Li L."/>
            <person name="Gu X."/>
            <person name="Fan W."/>
            <person name="Lucas W.J."/>
            <person name="Wang X."/>
            <person name="Xie B."/>
            <person name="Ni P."/>
            <person name="Ren Y."/>
            <person name="Zhu H."/>
            <person name="Li J."/>
            <person name="Lin K."/>
            <person name="Jin W."/>
            <person name="Fei Z."/>
            <person name="Li G."/>
            <person name="Staub J."/>
            <person name="Kilian A."/>
            <person name="van der Vossen E.A."/>
            <person name="Wu Y."/>
            <person name="Guo J."/>
            <person name="He J."/>
            <person name="Jia Z."/>
            <person name="Ren Y."/>
            <person name="Tian G."/>
            <person name="Lu Y."/>
            <person name="Ruan J."/>
            <person name="Qian W."/>
            <person name="Wang M."/>
            <person name="Huang Q."/>
            <person name="Li B."/>
            <person name="Xuan Z."/>
            <person name="Cao J."/>
            <person name="Asan"/>
            <person name="Wu Z."/>
            <person name="Zhang J."/>
            <person name="Cai Q."/>
            <person name="Bai Y."/>
            <person name="Zhao B."/>
            <person name="Han Y."/>
            <person name="Li Y."/>
            <person name="Li X."/>
            <person name="Wang S."/>
            <person name="Shi Q."/>
            <person name="Liu S."/>
            <person name="Cho W.K."/>
            <person name="Kim J.Y."/>
            <person name="Xu Y."/>
            <person name="Heller-Uszynska K."/>
            <person name="Miao H."/>
            <person name="Cheng Z."/>
            <person name="Zhang S."/>
            <person name="Wu J."/>
            <person name="Yang Y."/>
            <person name="Kang H."/>
            <person name="Li M."/>
            <person name="Liang H."/>
            <person name="Ren X."/>
            <person name="Shi Z."/>
            <person name="Wen M."/>
            <person name="Jian M."/>
            <person name="Yang H."/>
            <person name="Zhang G."/>
            <person name="Yang Z."/>
            <person name="Chen R."/>
            <person name="Liu S."/>
            <person name="Li J."/>
            <person name="Ma L."/>
            <person name="Liu H."/>
            <person name="Zhou Y."/>
            <person name="Zhao J."/>
            <person name="Fang X."/>
            <person name="Li G."/>
            <person name="Fang L."/>
            <person name="Li Y."/>
            <person name="Liu D."/>
            <person name="Zheng H."/>
            <person name="Zhang Y."/>
            <person name="Qin N."/>
            <person name="Li Z."/>
            <person name="Yang G."/>
            <person name="Yang S."/>
            <person name="Bolund L."/>
            <person name="Kristiansen K."/>
            <person name="Zheng H."/>
            <person name="Li S."/>
            <person name="Zhang X."/>
            <person name="Yang H."/>
            <person name="Wang J."/>
            <person name="Sun R."/>
            <person name="Zhang B."/>
            <person name="Jiang S."/>
            <person name="Wang J."/>
            <person name="Du Y."/>
            <person name="Li S."/>
        </authorList>
    </citation>
    <scope>NUCLEOTIDE SEQUENCE [LARGE SCALE GENOMIC DNA]</scope>
    <source>
        <strain evidence="2">cv. 9930</strain>
    </source>
</reference>
<sequence>MRQEFPKQLPTSLNVCREFPNNHDVVQYASRVPKHLLTLTSIVGNWPPCHNVSQHCVESFQTNLNALVVRCASKDTISPTTPIGMSGDFVFFLSSPSYLSSSSSSPLLRISPVVFVSDFAHSPSLLTLAIRLHRQRPPSPCRLFPRCPSP</sequence>
<dbReference type="EMBL" id="CM002924">
    <property type="protein sequence ID" value="KGN57542.1"/>
    <property type="molecule type" value="Genomic_DNA"/>
</dbReference>
<gene>
    <name evidence="1" type="ORF">Csa_3G207910</name>
</gene>
<reference evidence="1 2" key="2">
    <citation type="journal article" date="2009" name="PLoS ONE">
        <title>An integrated genetic and cytogenetic map of the cucumber genome.</title>
        <authorList>
            <person name="Ren Y."/>
            <person name="Zhang Z."/>
            <person name="Liu J."/>
            <person name="Staub J.E."/>
            <person name="Han Y."/>
            <person name="Cheng Z."/>
            <person name="Li X."/>
            <person name="Lu J."/>
            <person name="Miao H."/>
            <person name="Kang H."/>
            <person name="Xie B."/>
            <person name="Gu X."/>
            <person name="Wang X."/>
            <person name="Du Y."/>
            <person name="Jin W."/>
            <person name="Huang S."/>
        </authorList>
    </citation>
    <scope>NUCLEOTIDE SEQUENCE [LARGE SCALE GENOMIC DNA]</scope>
    <source>
        <strain evidence="2">cv. 9930</strain>
    </source>
</reference>
<dbReference type="Proteomes" id="UP000029981">
    <property type="component" value="Chromosome 3"/>
</dbReference>
<proteinExistence type="predicted"/>
<name>A0A0A0LAA6_CUCSA</name>
<evidence type="ECO:0000313" key="2">
    <source>
        <dbReference type="Proteomes" id="UP000029981"/>
    </source>
</evidence>
<dbReference type="Gramene" id="KGN57542">
    <property type="protein sequence ID" value="KGN57542"/>
    <property type="gene ID" value="Csa_3G207910"/>
</dbReference>
<organism evidence="1 2">
    <name type="scientific">Cucumis sativus</name>
    <name type="common">Cucumber</name>
    <dbReference type="NCBI Taxonomy" id="3659"/>
    <lineage>
        <taxon>Eukaryota</taxon>
        <taxon>Viridiplantae</taxon>
        <taxon>Streptophyta</taxon>
        <taxon>Embryophyta</taxon>
        <taxon>Tracheophyta</taxon>
        <taxon>Spermatophyta</taxon>
        <taxon>Magnoliopsida</taxon>
        <taxon>eudicotyledons</taxon>
        <taxon>Gunneridae</taxon>
        <taxon>Pentapetalae</taxon>
        <taxon>rosids</taxon>
        <taxon>fabids</taxon>
        <taxon>Cucurbitales</taxon>
        <taxon>Cucurbitaceae</taxon>
        <taxon>Benincaseae</taxon>
        <taxon>Cucumis</taxon>
    </lineage>
</organism>
<dbReference type="AlphaFoldDB" id="A0A0A0LAA6"/>
<protein>
    <submittedName>
        <fullName evidence="1">Uncharacterized protein</fullName>
    </submittedName>
</protein>